<dbReference type="Gene3D" id="2.60.120.10">
    <property type="entry name" value="Jelly Rolls"/>
    <property type="match status" value="1"/>
</dbReference>
<evidence type="ECO:0000259" key="1">
    <source>
        <dbReference type="Pfam" id="PF07883"/>
    </source>
</evidence>
<accession>A0A0G0SG73</accession>
<protein>
    <recommendedName>
        <fullName evidence="1">Cupin type-2 domain-containing protein</fullName>
    </recommendedName>
</protein>
<sequence length="124" mass="14413">MKIVQREKSLSVSKPEGTNVRYYIRQEYELHYNEQVAGSSQVWHHHKKILESLYIIEGELTAEWKVGEKTKNQIVKAGDLIETENTPHTFINHTDKIVKFIVIKQVPTGEDKRGILKTDKVIDQ</sequence>
<dbReference type="SUPFAM" id="SSF51182">
    <property type="entry name" value="RmlC-like cupins"/>
    <property type="match status" value="1"/>
</dbReference>
<proteinExistence type="predicted"/>
<comment type="caution">
    <text evidence="2">The sequence shown here is derived from an EMBL/GenBank/DDBJ whole genome shotgun (WGS) entry which is preliminary data.</text>
</comment>
<dbReference type="InterPro" id="IPR011051">
    <property type="entry name" value="RmlC_Cupin_sf"/>
</dbReference>
<name>A0A0G0SG73_9BACT</name>
<evidence type="ECO:0000313" key="3">
    <source>
        <dbReference type="Proteomes" id="UP000034137"/>
    </source>
</evidence>
<dbReference type="InterPro" id="IPR014710">
    <property type="entry name" value="RmlC-like_jellyroll"/>
</dbReference>
<gene>
    <name evidence="2" type="ORF">UT64_C0004G0012</name>
</gene>
<organism evidence="2 3">
    <name type="scientific">Candidatus Falkowbacteria bacterium GW2011_GWF2_39_8</name>
    <dbReference type="NCBI Taxonomy" id="1618642"/>
    <lineage>
        <taxon>Bacteria</taxon>
        <taxon>Candidatus Falkowiibacteriota</taxon>
    </lineage>
</organism>
<evidence type="ECO:0000313" key="2">
    <source>
        <dbReference type="EMBL" id="KKR33705.1"/>
    </source>
</evidence>
<dbReference type="AlphaFoldDB" id="A0A0G0SG73"/>
<reference evidence="2 3" key="1">
    <citation type="journal article" date="2015" name="Nature">
        <title>rRNA introns, odd ribosomes, and small enigmatic genomes across a large radiation of phyla.</title>
        <authorList>
            <person name="Brown C.T."/>
            <person name="Hug L.A."/>
            <person name="Thomas B.C."/>
            <person name="Sharon I."/>
            <person name="Castelle C.J."/>
            <person name="Singh A."/>
            <person name="Wilkins M.J."/>
            <person name="Williams K.H."/>
            <person name="Banfield J.F."/>
        </authorList>
    </citation>
    <scope>NUCLEOTIDE SEQUENCE [LARGE SCALE GENOMIC DNA]</scope>
</reference>
<dbReference type="Pfam" id="PF07883">
    <property type="entry name" value="Cupin_2"/>
    <property type="match status" value="1"/>
</dbReference>
<dbReference type="EMBL" id="LBXO01000004">
    <property type="protein sequence ID" value="KKR33705.1"/>
    <property type="molecule type" value="Genomic_DNA"/>
</dbReference>
<dbReference type="Proteomes" id="UP000034137">
    <property type="component" value="Unassembled WGS sequence"/>
</dbReference>
<feature type="domain" description="Cupin type-2" evidence="1">
    <location>
        <begin position="38"/>
        <end position="103"/>
    </location>
</feature>
<dbReference type="InterPro" id="IPR013096">
    <property type="entry name" value="Cupin_2"/>
</dbReference>